<evidence type="ECO:0000313" key="2">
    <source>
        <dbReference type="EMBL" id="QNP44353.1"/>
    </source>
</evidence>
<keyword evidence="1" id="KW-0812">Transmembrane</keyword>
<gene>
    <name evidence="2" type="ORF">H9L15_03555</name>
</gene>
<feature type="transmembrane region" description="Helical" evidence="1">
    <location>
        <begin position="73"/>
        <end position="90"/>
    </location>
</feature>
<evidence type="ECO:0000313" key="3">
    <source>
        <dbReference type="Proteomes" id="UP000516134"/>
    </source>
</evidence>
<name>A0ABX6T563_9SPHN</name>
<accession>A0ABX6T563</accession>
<dbReference type="Proteomes" id="UP000516134">
    <property type="component" value="Chromosome"/>
</dbReference>
<dbReference type="RefSeq" id="WP_187715774.1">
    <property type="nucleotide sequence ID" value="NZ_BAABJC010000001.1"/>
</dbReference>
<protein>
    <recommendedName>
        <fullName evidence="4">DUF4345 domain-containing protein</fullName>
    </recommendedName>
</protein>
<feature type="transmembrane region" description="Helical" evidence="1">
    <location>
        <begin position="46"/>
        <end position="66"/>
    </location>
</feature>
<keyword evidence="1" id="KW-0472">Membrane</keyword>
<sequence length="127" mass="13223">MHKVLRIAIALVGLLNLGLGLAFLYAPVRMAAEFSITAIGSQGLATIRADFPGFFITAGLFALLGLETNKRGALWVPVTLLGIAFVGRTLSLLLDGVGPDALPPMIAEAMMIAILIAGIRAKPQSAP</sequence>
<feature type="transmembrane region" description="Helical" evidence="1">
    <location>
        <begin position="102"/>
        <end position="121"/>
    </location>
</feature>
<organism evidence="2 3">
    <name type="scientific">Sphingomonas daechungensis</name>
    <dbReference type="NCBI Taxonomy" id="1176646"/>
    <lineage>
        <taxon>Bacteria</taxon>
        <taxon>Pseudomonadati</taxon>
        <taxon>Pseudomonadota</taxon>
        <taxon>Alphaproteobacteria</taxon>
        <taxon>Sphingomonadales</taxon>
        <taxon>Sphingomonadaceae</taxon>
        <taxon>Sphingomonas</taxon>
    </lineage>
</organism>
<feature type="transmembrane region" description="Helical" evidence="1">
    <location>
        <begin position="7"/>
        <end position="26"/>
    </location>
</feature>
<dbReference type="EMBL" id="CP060780">
    <property type="protein sequence ID" value="QNP44353.1"/>
    <property type="molecule type" value="Genomic_DNA"/>
</dbReference>
<evidence type="ECO:0008006" key="4">
    <source>
        <dbReference type="Google" id="ProtNLM"/>
    </source>
</evidence>
<reference evidence="2 3" key="1">
    <citation type="submission" date="2020-08" db="EMBL/GenBank/DDBJ databases">
        <title>Genome sequence of Sphingomonas daechungensis KACC 18115T.</title>
        <authorList>
            <person name="Hyun D.-W."/>
            <person name="Bae J.-W."/>
        </authorList>
    </citation>
    <scope>NUCLEOTIDE SEQUENCE [LARGE SCALE GENOMIC DNA]</scope>
    <source>
        <strain evidence="2 3">KACC 18115</strain>
    </source>
</reference>
<proteinExistence type="predicted"/>
<keyword evidence="3" id="KW-1185">Reference proteome</keyword>
<keyword evidence="1" id="KW-1133">Transmembrane helix</keyword>
<evidence type="ECO:0000256" key="1">
    <source>
        <dbReference type="SAM" id="Phobius"/>
    </source>
</evidence>